<reference evidence="1 2" key="1">
    <citation type="submission" date="2024-01" db="EMBL/GenBank/DDBJ databases">
        <title>The complete chloroplast genome sequence of Lithospermum erythrorhizon: insights into the phylogenetic relationship among Boraginaceae species and the maternal lineages of purple gromwells.</title>
        <authorList>
            <person name="Okada T."/>
            <person name="Watanabe K."/>
        </authorList>
    </citation>
    <scope>NUCLEOTIDE SEQUENCE [LARGE SCALE GENOMIC DNA]</scope>
</reference>
<organism evidence="1 2">
    <name type="scientific">Lithospermum erythrorhizon</name>
    <name type="common">Purple gromwell</name>
    <name type="synonym">Lithospermum officinale var. erythrorhizon</name>
    <dbReference type="NCBI Taxonomy" id="34254"/>
    <lineage>
        <taxon>Eukaryota</taxon>
        <taxon>Viridiplantae</taxon>
        <taxon>Streptophyta</taxon>
        <taxon>Embryophyta</taxon>
        <taxon>Tracheophyta</taxon>
        <taxon>Spermatophyta</taxon>
        <taxon>Magnoliopsida</taxon>
        <taxon>eudicotyledons</taxon>
        <taxon>Gunneridae</taxon>
        <taxon>Pentapetalae</taxon>
        <taxon>asterids</taxon>
        <taxon>lamiids</taxon>
        <taxon>Boraginales</taxon>
        <taxon>Boraginaceae</taxon>
        <taxon>Boraginoideae</taxon>
        <taxon>Lithospermeae</taxon>
        <taxon>Lithospermum</taxon>
    </lineage>
</organism>
<name>A0AAV3P323_LITER</name>
<comment type="caution">
    <text evidence="1">The sequence shown here is derived from an EMBL/GenBank/DDBJ whole genome shotgun (WGS) entry which is preliminary data.</text>
</comment>
<evidence type="ECO:0000313" key="2">
    <source>
        <dbReference type="Proteomes" id="UP001454036"/>
    </source>
</evidence>
<evidence type="ECO:0000313" key="1">
    <source>
        <dbReference type="EMBL" id="GAA0144417.1"/>
    </source>
</evidence>
<dbReference type="Proteomes" id="UP001454036">
    <property type="component" value="Unassembled WGS sequence"/>
</dbReference>
<sequence>MELNLGPSSRI</sequence>
<protein>
    <submittedName>
        <fullName evidence="1">Uncharacterized protein</fullName>
    </submittedName>
</protein>
<keyword evidence="2" id="KW-1185">Reference proteome</keyword>
<gene>
    <name evidence="1" type="ORF">LIER_35930</name>
</gene>
<accession>A0AAV3P323</accession>
<dbReference type="EMBL" id="BAABME010016088">
    <property type="protein sequence ID" value="GAA0144417.1"/>
    <property type="molecule type" value="Genomic_DNA"/>
</dbReference>
<proteinExistence type="predicted"/>